<gene>
    <name evidence="1" type="ORF">AWC07_18245</name>
</gene>
<protein>
    <recommendedName>
        <fullName evidence="3">Lipoprotein LpqS</fullName>
    </recommendedName>
</protein>
<name>A0A1X1UU53_MYCGS</name>
<dbReference type="Pfam" id="PF26327">
    <property type="entry name" value="LpqS"/>
    <property type="match status" value="1"/>
</dbReference>
<comment type="caution">
    <text evidence="1">The sequence shown here is derived from an EMBL/GenBank/DDBJ whole genome shotgun (WGS) entry which is preliminary data.</text>
</comment>
<dbReference type="AlphaFoldDB" id="A0A1X1UU53"/>
<dbReference type="STRING" id="1777.AWC07_18245"/>
<organism evidence="1 2">
    <name type="scientific">Mycobacterium gastri</name>
    <dbReference type="NCBI Taxonomy" id="1777"/>
    <lineage>
        <taxon>Bacteria</taxon>
        <taxon>Bacillati</taxon>
        <taxon>Actinomycetota</taxon>
        <taxon>Actinomycetes</taxon>
        <taxon>Mycobacteriales</taxon>
        <taxon>Mycobacteriaceae</taxon>
        <taxon>Mycobacterium</taxon>
    </lineage>
</organism>
<sequence>MAMLAIVGHCGAARTVSATANAPQPLLSTSLPGALAVTADQPQLVQGLPICKSSKVSAIAAQPQSAVTALIVVGIVLAALAGKGWLTHLVGPAGRSPPRAPATVLTGQDLLTRFCLARR</sequence>
<keyword evidence="2" id="KW-1185">Reference proteome</keyword>
<accession>A0A1X1UU53</accession>
<evidence type="ECO:0008006" key="3">
    <source>
        <dbReference type="Google" id="ProtNLM"/>
    </source>
</evidence>
<evidence type="ECO:0000313" key="1">
    <source>
        <dbReference type="EMBL" id="ORV60354.1"/>
    </source>
</evidence>
<dbReference type="InterPro" id="IPR058714">
    <property type="entry name" value="LpqS"/>
</dbReference>
<dbReference type="Proteomes" id="UP000193738">
    <property type="component" value="Unassembled WGS sequence"/>
</dbReference>
<evidence type="ECO:0000313" key="2">
    <source>
        <dbReference type="Proteomes" id="UP000193738"/>
    </source>
</evidence>
<dbReference type="EMBL" id="LQOX01000147">
    <property type="protein sequence ID" value="ORV60354.1"/>
    <property type="molecule type" value="Genomic_DNA"/>
</dbReference>
<reference evidence="1 2" key="1">
    <citation type="submission" date="2016-01" db="EMBL/GenBank/DDBJ databases">
        <title>The new phylogeny of the genus Mycobacterium.</title>
        <authorList>
            <person name="Tarcisio F."/>
            <person name="Conor M."/>
            <person name="Antonella G."/>
            <person name="Elisabetta G."/>
            <person name="Giulia F.S."/>
            <person name="Sara T."/>
            <person name="Anna F."/>
            <person name="Clotilde B."/>
            <person name="Roberto B."/>
            <person name="Veronica D.S."/>
            <person name="Fabio R."/>
            <person name="Monica P."/>
            <person name="Olivier J."/>
            <person name="Enrico T."/>
            <person name="Nicola S."/>
        </authorList>
    </citation>
    <scope>NUCLEOTIDE SEQUENCE [LARGE SCALE GENOMIC DNA]</scope>
    <source>
        <strain evidence="1 2">DSM 43505</strain>
    </source>
</reference>
<proteinExistence type="predicted"/>